<dbReference type="GeneID" id="111563594"/>
<dbReference type="FunFam" id="2.30.30.140:FF:000018">
    <property type="entry name" value="Serine/threonine-protein kinase 31"/>
    <property type="match status" value="2"/>
</dbReference>
<dbReference type="STRING" id="80972.ENSAOCP00000009261"/>
<evidence type="ECO:0000256" key="1">
    <source>
        <dbReference type="SAM" id="MobiDB-lite"/>
    </source>
</evidence>
<evidence type="ECO:0000259" key="2">
    <source>
        <dbReference type="PROSITE" id="PS50304"/>
    </source>
</evidence>
<keyword evidence="4" id="KW-1185">Reference proteome</keyword>
<dbReference type="InterPro" id="IPR035437">
    <property type="entry name" value="SNase_OB-fold_sf"/>
</dbReference>
<feature type="domain" description="Tudor" evidence="2">
    <location>
        <begin position="980"/>
        <end position="1036"/>
    </location>
</feature>
<feature type="compositionally biased region" description="Polar residues" evidence="1">
    <location>
        <begin position="1205"/>
        <end position="1217"/>
    </location>
</feature>
<reference evidence="3 4" key="1">
    <citation type="submission" date="2022-01" db="EMBL/GenBank/DDBJ databases">
        <title>A chromosome-scale genome assembly of the false clownfish, Amphiprion ocellaris.</title>
        <authorList>
            <person name="Ryu T."/>
        </authorList>
    </citation>
    <scope>NUCLEOTIDE SEQUENCE [LARGE SCALE GENOMIC DNA]</scope>
</reference>
<feature type="compositionally biased region" description="Basic and acidic residues" evidence="1">
    <location>
        <begin position="1753"/>
        <end position="1764"/>
    </location>
</feature>
<feature type="domain" description="Tudor" evidence="2">
    <location>
        <begin position="527"/>
        <end position="584"/>
    </location>
</feature>
<dbReference type="PANTHER" id="PTHR22948:SF15">
    <property type="entry name" value="TUDOR DOMAIN-CONTAINING PROTEIN 6"/>
    <property type="match status" value="1"/>
</dbReference>
<feature type="region of interest" description="Disordered" evidence="1">
    <location>
        <begin position="1174"/>
        <end position="1257"/>
    </location>
</feature>
<dbReference type="InterPro" id="IPR050621">
    <property type="entry name" value="Tudor_domain_containing"/>
</dbReference>
<feature type="compositionally biased region" description="Basic and acidic residues" evidence="1">
    <location>
        <begin position="1724"/>
        <end position="1744"/>
    </location>
</feature>
<feature type="domain" description="Tudor" evidence="2">
    <location>
        <begin position="62"/>
        <end position="118"/>
    </location>
</feature>
<dbReference type="Ensembl" id="ENSAOCT00000015933.2">
    <property type="protein sequence ID" value="ENSAOCP00000009261.2"/>
    <property type="gene ID" value="ENSAOCG00000013365.2"/>
</dbReference>
<dbReference type="Gene3D" id="2.40.50.90">
    <property type="match status" value="7"/>
</dbReference>
<sequence>MSSIQGLPSRGSDVTITITRVHLHPLSVVVEFWGKFSQEKTADYERLSKDIQSPGNRFQELEGNPGDQCLAQVDGTWYRSRIVSRNGSKYSVFLIDKGMTSSATRSKLAWGKKEHFQLAPEVEFCVLANVLPLSPESRWSPVALDFLKSLAGKSVTAYVQDVLVQHRTFLLHIPSIARQMYEMGFAKKLSQDLFQDFVLMTLQSHSASEASPGIQQLSKGAGERLHKQELFMYPELPGGTVETVIVTEVTNPQRIFCQLKVFSQELKKLSEQLTQSCEGRVSNCIIDPEMAGFPCAARGADGKWYRSVLQQVFPTNNMVEVLNVDFGTKQFVQVKNVRPLAAEFFRMPVVTYICSLHGIIDKGVGWTTSQIDYLRCLLLYKTVIAKFEYQSISEGVHYVTLYGDDSVNMNNLFGAKESCFLECDKSLGDYTLRNSAYSRQPPVRQDSNDRNMLTSRQAVEENKMKAAEKLPAGDLPLNSSHVAVVQHVSSPSQFWIQTQNYTQDLDELMDGIYHLYKDSPNKDPVRNPTVGLYCVAKSEDGEFYRATVTEVCETQVKVFYVDYGNTEVVDRSDIRMLPAKFKKLPWLALKCILAGVRPKEETWGESASEFFFKAVTDKSVSVHVTAKHGDSYVVQLTDPEAQGEQDVSTLMVSAGLAERSEIQTKAKVNMPTPIMPPAQCPAPRASGVFSSSGMSFLIPNPVFLANTERRVLTFKEHMFPIGSVLDVTVSYIESPNDFWCQLAQNTGYLKLLMRDIQAHYAGSEFEPNVETACVARHPDNGMWYRALVIHKHEAPQVDVLFVDYGQMETVSLFDLRRIRPEFLTLHGQAFRCSLLNPIDPTSAINEWNGEAVTRFQKFVETAVSNFVILKCTIFAVMYSEQKIVFNIVDLETPFESVCTSLANLVKSAPPKKATGPSFRLDTYYYSTHNVKTGTEEQVTVTCVSNTGQFYCQLEKNVDVMKDLKMKVSNLCRQLENVKLPAVFGTLCFARYTDGEWYRGQIKATKPAILVNFVDYGDTIEVEKCDLLPVPREANDIMSVPVQAVVCGLSDVPVKVPGEVNSWFETNATECKFRALVVAREPDGKLLVELYHGNTQINAKIKKMFQIKMHTEEQVVNQGWKAHEASANHDKKTVKGVSKQAADMGDQTQMAKKNNFSSPKPPHQMRDVRKSTDVNLLPAPKPTRPVYENSQKVRTAPLELYKPPHQRQSCGRMTSNSLEPAGAHVMPKKEKPTDTESESPDTESQNESNAEKLPKLSDLPLKPITPGLAADVYVSHCNSPLSFYVQCLSEEEQIFSLVEKLNDPRSALIPNNIKDARPGDLVQAEFPDDSLWYRAVVREIHGNTEALVEFVDFGNTAMTLISKIGRLHKSFLELPVYSTHCMLSSAASFEENRVLDPDVVSAFKDNIGDNAEKVFRCEFIRQVGSVWEVSLEDSGVSVVCEVNTKCPEILSEKLEQVKEEPVEISDISQEPENTEKSLVNPCCYHQQEFLDGQQSEVYITVLNDDQTFWCQSANSEELDKIMLSVSEVGDDADHNPVDPGAVLPGNPCIARFSDDQLWYRAEVINTAGDELSVVFIDYGNKSQVNITDVREVPPVLLEIPPQAFLCELEGFDKSRGCWDSRAYNEISTLTADKLLQLNITRVTRADRKTKCFVRMECEGQVLNEVMKTWWKSFTTEHKPDTAELTSSYEPPLQHDPTVDEDVPPEDPLQQPEIQAVDSAVSNVHPETDHSQEHSADEPTDPHRVNEVSTIENSPENREDSEDSAHSESFVESPKDERDSIEGLDIVPAVITPHEDILPDETILPPLDNKQGPDVLSSSCNVNAAETDKGTEEQDTSVVDSVGPEDFSSPLDENLVESMDGSETTKEESLLEETNTSNSCFDIMAFTGPATERDYMEAGVVTSTPLTCMTTAKLVPCKAVNPSKHTDLDETIETTFEVSKENQDELVLPSIELPVQQSCDASIEQEAKAGDDVGQEELPCVATQDEDDSIDEEEASDLHEDTHSALLADVDAAASELHADTVSSSETSEVGEVTSCEEQTCSMDVCTADPHELSDEQEVTRARNNFLSSVAAEEICITVPQGDVDRQEKEDEHYTLAEESTEVHNESLESPSGNSLESGDTMLYPSIPAEEKLMSEDQTSALQEEKISAFPSERQTCRDPSSDLEKLMSKDQTSAFEEEELPAFPSDTEPQTCRDPSSDLDNLVEELTCLVGDICLTDNCPDRQEAETATEDGEQQENTPPQQEEDFEDSELTEETASSVEDSFEVQLSKITHLSLIISGDSADVLAAERQAEE</sequence>
<dbReference type="Proteomes" id="UP001501940">
    <property type="component" value="Chromosome 12"/>
</dbReference>
<reference evidence="3" key="2">
    <citation type="submission" date="2025-08" db="UniProtKB">
        <authorList>
            <consortium name="Ensembl"/>
        </authorList>
    </citation>
    <scope>IDENTIFICATION</scope>
</reference>
<feature type="region of interest" description="Disordered" evidence="1">
    <location>
        <begin position="2083"/>
        <end position="2197"/>
    </location>
</feature>
<reference evidence="3" key="3">
    <citation type="submission" date="2025-09" db="UniProtKB">
        <authorList>
            <consortium name="Ensembl"/>
        </authorList>
    </citation>
    <scope>IDENTIFICATION</scope>
</reference>
<organism evidence="3 4">
    <name type="scientific">Amphiprion ocellaris</name>
    <name type="common">Clown anemonefish</name>
    <dbReference type="NCBI Taxonomy" id="80972"/>
    <lineage>
        <taxon>Eukaryota</taxon>
        <taxon>Metazoa</taxon>
        <taxon>Chordata</taxon>
        <taxon>Craniata</taxon>
        <taxon>Vertebrata</taxon>
        <taxon>Euteleostomi</taxon>
        <taxon>Actinopterygii</taxon>
        <taxon>Neopterygii</taxon>
        <taxon>Teleostei</taxon>
        <taxon>Neoteleostei</taxon>
        <taxon>Acanthomorphata</taxon>
        <taxon>Ovalentaria</taxon>
        <taxon>Pomacentridae</taxon>
        <taxon>Amphiprion</taxon>
    </lineage>
</organism>
<feature type="domain" description="Tudor" evidence="2">
    <location>
        <begin position="1540"/>
        <end position="1598"/>
    </location>
</feature>
<feature type="region of interest" description="Disordered" evidence="1">
    <location>
        <begin position="2220"/>
        <end position="2260"/>
    </location>
</feature>
<dbReference type="PROSITE" id="PS50304">
    <property type="entry name" value="TUDOR"/>
    <property type="match status" value="7"/>
</dbReference>
<dbReference type="GeneTree" id="ENSGT00940000159049"/>
<protein>
    <recommendedName>
        <fullName evidence="2">Tudor domain-containing protein</fullName>
    </recommendedName>
</protein>
<dbReference type="Gene3D" id="2.30.30.140">
    <property type="match status" value="6"/>
</dbReference>
<proteinExistence type="predicted"/>
<dbReference type="Pfam" id="PF00567">
    <property type="entry name" value="TUDOR"/>
    <property type="match status" value="7"/>
</dbReference>
<gene>
    <name evidence="3" type="primary">TDRD6</name>
</gene>
<evidence type="ECO:0000313" key="4">
    <source>
        <dbReference type="Proteomes" id="UP001501940"/>
    </source>
</evidence>
<feature type="compositionally biased region" description="Polar residues" evidence="1">
    <location>
        <begin position="2106"/>
        <end position="2116"/>
    </location>
</feature>
<feature type="compositionally biased region" description="Acidic residues" evidence="1">
    <location>
        <begin position="2241"/>
        <end position="2252"/>
    </location>
</feature>
<dbReference type="InterPro" id="IPR002999">
    <property type="entry name" value="Tudor"/>
</dbReference>
<accession>A0A3Q1BIZ4</accession>
<feature type="domain" description="Tudor" evidence="2">
    <location>
        <begin position="288"/>
        <end position="347"/>
    </location>
</feature>
<dbReference type="SMART" id="SM00333">
    <property type="entry name" value="TUDOR"/>
    <property type="match status" value="7"/>
</dbReference>
<feature type="domain" description="Tudor" evidence="2">
    <location>
        <begin position="1314"/>
        <end position="1373"/>
    </location>
</feature>
<dbReference type="SUPFAM" id="SSF50199">
    <property type="entry name" value="Staphylococcal nuclease"/>
    <property type="match status" value="1"/>
</dbReference>
<feature type="compositionally biased region" description="Basic and acidic residues" evidence="1">
    <location>
        <begin position="2153"/>
        <end position="2167"/>
    </location>
</feature>
<feature type="region of interest" description="Disordered" evidence="1">
    <location>
        <begin position="1680"/>
        <end position="1707"/>
    </location>
</feature>
<feature type="region of interest" description="Disordered" evidence="1">
    <location>
        <begin position="1797"/>
        <end position="1872"/>
    </location>
</feature>
<name>A0A3Q1BIZ4_AMPOC</name>
<feature type="compositionally biased region" description="Basic and acidic residues" evidence="1">
    <location>
        <begin position="2083"/>
        <end position="2105"/>
    </location>
</feature>
<evidence type="ECO:0000313" key="3">
    <source>
        <dbReference type="Ensembl" id="ENSAOCP00000009261.2"/>
    </source>
</evidence>
<dbReference type="SUPFAM" id="SSF63748">
    <property type="entry name" value="Tudor/PWWP/MBT"/>
    <property type="match status" value="7"/>
</dbReference>
<feature type="domain" description="Tudor" evidence="2">
    <location>
        <begin position="766"/>
        <end position="825"/>
    </location>
</feature>
<dbReference type="RefSeq" id="XP_023118492.2">
    <property type="nucleotide sequence ID" value="XM_023262724.3"/>
</dbReference>
<feature type="region of interest" description="Disordered" evidence="1">
    <location>
        <begin position="1721"/>
        <end position="1780"/>
    </location>
</feature>
<dbReference type="PANTHER" id="PTHR22948">
    <property type="entry name" value="TUDOR DOMAIN CONTAINING PROTEIN"/>
    <property type="match status" value="1"/>
</dbReference>